<protein>
    <submittedName>
        <fullName evidence="5">Uncharacterized protein</fullName>
    </submittedName>
</protein>
<evidence type="ECO:0000256" key="2">
    <source>
        <dbReference type="ARBA" id="ARBA00010617"/>
    </source>
</evidence>
<reference evidence="5" key="1">
    <citation type="journal article" date="2022" name="bioRxiv">
        <title>Sequencing and chromosome-scale assembly of the giantPleurodeles waltlgenome.</title>
        <authorList>
            <person name="Brown T."/>
            <person name="Elewa A."/>
            <person name="Iarovenko S."/>
            <person name="Subramanian E."/>
            <person name="Araus A.J."/>
            <person name="Petzold A."/>
            <person name="Susuki M."/>
            <person name="Suzuki K.-i.T."/>
            <person name="Hayashi T."/>
            <person name="Toyoda A."/>
            <person name="Oliveira C."/>
            <person name="Osipova E."/>
            <person name="Leigh N.D."/>
            <person name="Simon A."/>
            <person name="Yun M.H."/>
        </authorList>
    </citation>
    <scope>NUCLEOTIDE SEQUENCE</scope>
    <source>
        <strain evidence="5">20211129_DDA</strain>
        <tissue evidence="5">Liver</tissue>
    </source>
</reference>
<dbReference type="Gene3D" id="1.10.630.10">
    <property type="entry name" value="Cytochrome P450"/>
    <property type="match status" value="1"/>
</dbReference>
<dbReference type="GO" id="GO:0020037">
    <property type="term" value="F:heme binding"/>
    <property type="evidence" value="ECO:0007669"/>
    <property type="project" value="InterPro"/>
</dbReference>
<comment type="caution">
    <text evidence="5">The sequence shown here is derived from an EMBL/GenBank/DDBJ whole genome shotgun (WGS) entry which is preliminary data.</text>
</comment>
<dbReference type="GO" id="GO:0005737">
    <property type="term" value="C:cytoplasm"/>
    <property type="evidence" value="ECO:0007669"/>
    <property type="project" value="TreeGrafter"/>
</dbReference>
<dbReference type="PRINTS" id="PR00385">
    <property type="entry name" value="P450"/>
</dbReference>
<dbReference type="InterPro" id="IPR001128">
    <property type="entry name" value="Cyt_P450"/>
</dbReference>
<dbReference type="GO" id="GO:0005506">
    <property type="term" value="F:iron ion binding"/>
    <property type="evidence" value="ECO:0007669"/>
    <property type="project" value="InterPro"/>
</dbReference>
<evidence type="ECO:0000313" key="5">
    <source>
        <dbReference type="EMBL" id="KAJ1087227.1"/>
    </source>
</evidence>
<accession>A0AAV7LA39</accession>
<comment type="cofactor">
    <cofactor evidence="1">
        <name>heme</name>
        <dbReference type="ChEBI" id="CHEBI:30413"/>
    </cofactor>
</comment>
<organism evidence="5 6">
    <name type="scientific">Pleurodeles waltl</name>
    <name type="common">Iberian ribbed newt</name>
    <dbReference type="NCBI Taxonomy" id="8319"/>
    <lineage>
        <taxon>Eukaryota</taxon>
        <taxon>Metazoa</taxon>
        <taxon>Chordata</taxon>
        <taxon>Craniata</taxon>
        <taxon>Vertebrata</taxon>
        <taxon>Euteleostomi</taxon>
        <taxon>Amphibia</taxon>
        <taxon>Batrachia</taxon>
        <taxon>Caudata</taxon>
        <taxon>Salamandroidea</taxon>
        <taxon>Salamandridae</taxon>
        <taxon>Pleurodelinae</taxon>
        <taxon>Pleurodeles</taxon>
    </lineage>
</organism>
<proteinExistence type="inferred from homology"/>
<dbReference type="AlphaFoldDB" id="A0AAV7LA39"/>
<evidence type="ECO:0000313" key="6">
    <source>
        <dbReference type="Proteomes" id="UP001066276"/>
    </source>
</evidence>
<keyword evidence="6" id="KW-1185">Reference proteome</keyword>
<dbReference type="InterPro" id="IPR036396">
    <property type="entry name" value="Cyt_P450_sf"/>
</dbReference>
<evidence type="ECO:0000256" key="4">
    <source>
        <dbReference type="ARBA" id="ARBA00023004"/>
    </source>
</evidence>
<dbReference type="SUPFAM" id="SSF48264">
    <property type="entry name" value="Cytochrome P450"/>
    <property type="match status" value="1"/>
</dbReference>
<dbReference type="Pfam" id="PF00067">
    <property type="entry name" value="p450"/>
    <property type="match status" value="2"/>
</dbReference>
<gene>
    <name evidence="5" type="ORF">NDU88_000412</name>
</gene>
<dbReference type="GO" id="GO:0006805">
    <property type="term" value="P:xenobiotic metabolic process"/>
    <property type="evidence" value="ECO:0007669"/>
    <property type="project" value="TreeGrafter"/>
</dbReference>
<keyword evidence="4" id="KW-0408">Iron</keyword>
<dbReference type="PANTHER" id="PTHR24300">
    <property type="entry name" value="CYTOCHROME P450 508A4-RELATED"/>
    <property type="match status" value="1"/>
</dbReference>
<dbReference type="InterPro" id="IPR002401">
    <property type="entry name" value="Cyt_P450_E_grp-I"/>
</dbReference>
<evidence type="ECO:0000256" key="1">
    <source>
        <dbReference type="ARBA" id="ARBA00001971"/>
    </source>
</evidence>
<dbReference type="EMBL" id="JANPWB010000015">
    <property type="protein sequence ID" value="KAJ1087227.1"/>
    <property type="molecule type" value="Genomic_DNA"/>
</dbReference>
<evidence type="ECO:0000256" key="3">
    <source>
        <dbReference type="ARBA" id="ARBA00022723"/>
    </source>
</evidence>
<dbReference type="PRINTS" id="PR00463">
    <property type="entry name" value="EP450I"/>
</dbReference>
<dbReference type="GO" id="GO:0006082">
    <property type="term" value="P:organic acid metabolic process"/>
    <property type="evidence" value="ECO:0007669"/>
    <property type="project" value="TreeGrafter"/>
</dbReference>
<sequence>MRGGVLLGNTALRKGMERAGKSNKELRTGFGTRKKVTQFEPAKGDPTSTFDDNNMMQVVTDFFVAGTETMITTLRWALLYMVAFPEVQEKVQQELDAVIGSLQKIQYEDYQKLPYTNAVIHEVQRYSNIVSVGLVRQCVRSANIQGFHIEKVPHACSECENVATFANDMSTAIPYNLIPGHRACAGKHLAKMELFIFFTSILQAFTLRLPKGVKEASFDYTFGTTLQLLPYQICAHPR</sequence>
<dbReference type="PANTHER" id="PTHR24300:SF368">
    <property type="entry name" value="CYTOCHROME P450, FAMILY 2, SUBFAMILY AB, POLYPEPTIDE 1"/>
    <property type="match status" value="1"/>
</dbReference>
<name>A0AAV7LA39_PLEWA</name>
<keyword evidence="3" id="KW-0479">Metal-binding</keyword>
<dbReference type="GO" id="GO:0016712">
    <property type="term" value="F:oxidoreductase activity, acting on paired donors, with incorporation or reduction of molecular oxygen, reduced flavin or flavoprotein as one donor, and incorporation of one atom of oxygen"/>
    <property type="evidence" value="ECO:0007669"/>
    <property type="project" value="TreeGrafter"/>
</dbReference>
<comment type="similarity">
    <text evidence="2">Belongs to the cytochrome P450 family.</text>
</comment>
<dbReference type="InterPro" id="IPR050182">
    <property type="entry name" value="Cytochrome_P450_fam2"/>
</dbReference>
<dbReference type="Proteomes" id="UP001066276">
    <property type="component" value="Chromosome 11"/>
</dbReference>